<comment type="caution">
    <text evidence="6">The sequence shown here is derived from an EMBL/GenBank/DDBJ whole genome shotgun (WGS) entry which is preliminary data.</text>
</comment>
<keyword evidence="7" id="KW-1185">Reference proteome</keyword>
<dbReference type="InterPro" id="IPR009288">
    <property type="entry name" value="AIG2-like_dom"/>
</dbReference>
<dbReference type="InterPro" id="IPR036568">
    <property type="entry name" value="GGCT-like_sf"/>
</dbReference>
<comment type="function">
    <text evidence="1">Putative gamma-glutamylcyclotransferase.</text>
</comment>
<dbReference type="InterPro" id="IPR013024">
    <property type="entry name" value="GGCT-like"/>
</dbReference>
<dbReference type="PANTHER" id="PTHR31544:SF2">
    <property type="entry name" value="AIG2-LIKE PROTEIN D"/>
    <property type="match status" value="1"/>
</dbReference>
<dbReference type="CDD" id="cd06661">
    <property type="entry name" value="GGCT_like"/>
    <property type="match status" value="1"/>
</dbReference>
<accession>A0AAD9IEW0</accession>
<evidence type="ECO:0000256" key="4">
    <source>
        <dbReference type="ARBA" id="ARBA00030602"/>
    </source>
</evidence>
<evidence type="ECO:0000259" key="5">
    <source>
        <dbReference type="Pfam" id="PF06094"/>
    </source>
</evidence>
<proteinExistence type="inferred from homology"/>
<keyword evidence="3" id="KW-0808">Transferase</keyword>
<feature type="domain" description="Gamma-glutamylcyclotransferase AIG2-like" evidence="5">
    <location>
        <begin position="6"/>
        <end position="108"/>
    </location>
</feature>
<dbReference type="SUPFAM" id="SSF110857">
    <property type="entry name" value="Gamma-glutamyl cyclotransferase-like"/>
    <property type="match status" value="1"/>
</dbReference>
<evidence type="ECO:0000256" key="3">
    <source>
        <dbReference type="ARBA" id="ARBA00022679"/>
    </source>
</evidence>
<dbReference type="PANTHER" id="PTHR31544">
    <property type="entry name" value="AIG2-LIKE PROTEIN D"/>
    <property type="match status" value="1"/>
</dbReference>
<reference evidence="6" key="1">
    <citation type="submission" date="2021-01" db="EMBL/GenBank/DDBJ databases">
        <authorList>
            <person name="Eckstrom K.M.E."/>
        </authorList>
    </citation>
    <scope>NUCLEOTIDE SEQUENCE</scope>
    <source>
        <strain evidence="6">UVCC 0001</strain>
    </source>
</reference>
<dbReference type="GO" id="GO:0016740">
    <property type="term" value="F:transferase activity"/>
    <property type="evidence" value="ECO:0007669"/>
    <property type="project" value="UniProtKB-KW"/>
</dbReference>
<evidence type="ECO:0000313" key="7">
    <source>
        <dbReference type="Proteomes" id="UP001255856"/>
    </source>
</evidence>
<evidence type="ECO:0000256" key="2">
    <source>
        <dbReference type="ARBA" id="ARBA00008861"/>
    </source>
</evidence>
<evidence type="ECO:0000256" key="1">
    <source>
        <dbReference type="ARBA" id="ARBA00002782"/>
    </source>
</evidence>
<name>A0AAD9IEW0_PROWI</name>
<gene>
    <name evidence="6" type="ORF">QBZ16_001158</name>
</gene>
<sequence length="146" mass="16695">MALHDVFVYGTLQFPEVLRALIARVPESQPATLAGYKRYRVQNQVFPAIIPGDAEDRVSGLLLSGLNAHDMKMFDAFEGEEYVKTAGSIKLQESGSPHAALYYVWQPSLRDCLDLRPWDPQEFVDKHLAEYERMCIKFGAEPYQWK</sequence>
<dbReference type="EMBL" id="JASFZW010000011">
    <property type="protein sequence ID" value="KAK2076226.1"/>
    <property type="molecule type" value="Genomic_DNA"/>
</dbReference>
<dbReference type="Pfam" id="PF06094">
    <property type="entry name" value="GGACT"/>
    <property type="match status" value="1"/>
</dbReference>
<dbReference type="AlphaFoldDB" id="A0AAD9IEW0"/>
<comment type="similarity">
    <text evidence="2">Belongs to the gamma-glutamylcyclotransferase family.</text>
</comment>
<protein>
    <recommendedName>
        <fullName evidence="4">Putative gamma-glutamylcyclotransferase</fullName>
    </recommendedName>
</protein>
<dbReference type="Gene3D" id="3.10.490.10">
    <property type="entry name" value="Gamma-glutamyl cyclotransferase-like"/>
    <property type="match status" value="1"/>
</dbReference>
<organism evidence="6 7">
    <name type="scientific">Prototheca wickerhamii</name>
    <dbReference type="NCBI Taxonomy" id="3111"/>
    <lineage>
        <taxon>Eukaryota</taxon>
        <taxon>Viridiplantae</taxon>
        <taxon>Chlorophyta</taxon>
        <taxon>core chlorophytes</taxon>
        <taxon>Trebouxiophyceae</taxon>
        <taxon>Chlorellales</taxon>
        <taxon>Chlorellaceae</taxon>
        <taxon>Prototheca</taxon>
    </lineage>
</organism>
<evidence type="ECO:0000313" key="6">
    <source>
        <dbReference type="EMBL" id="KAK2076226.1"/>
    </source>
</evidence>
<dbReference type="InterPro" id="IPR045038">
    <property type="entry name" value="AIG2-like"/>
</dbReference>
<dbReference type="Proteomes" id="UP001255856">
    <property type="component" value="Unassembled WGS sequence"/>
</dbReference>